<dbReference type="PANTHER" id="PTHR36576">
    <property type="entry name" value="UPF0654 PROTEIN C11D3.01C-RELATED"/>
    <property type="match status" value="1"/>
</dbReference>
<evidence type="ECO:0000313" key="1">
    <source>
        <dbReference type="EMBL" id="KAL2280176.1"/>
    </source>
</evidence>
<dbReference type="InterPro" id="IPR052670">
    <property type="entry name" value="UPF0654_domain"/>
</dbReference>
<proteinExistence type="predicted"/>
<dbReference type="Proteomes" id="UP001600888">
    <property type="component" value="Unassembled WGS sequence"/>
</dbReference>
<comment type="caution">
    <text evidence="1">The sequence shown here is derived from an EMBL/GenBank/DDBJ whole genome shotgun (WGS) entry which is preliminary data.</text>
</comment>
<gene>
    <name evidence="1" type="ORF">FJTKL_12784</name>
</gene>
<evidence type="ECO:0000313" key="2">
    <source>
        <dbReference type="Proteomes" id="UP001600888"/>
    </source>
</evidence>
<dbReference type="Pfam" id="PF10346">
    <property type="entry name" value="Con-6"/>
    <property type="match status" value="1"/>
</dbReference>
<accession>A0ABR4ECK1</accession>
<reference evidence="1 2" key="1">
    <citation type="submission" date="2024-03" db="EMBL/GenBank/DDBJ databases">
        <title>A high-quality draft genome sequence of Diaporthe vaccinii, a causative agent of upright dieback and viscid rot disease in cranberry plants.</title>
        <authorList>
            <person name="Sarrasin M."/>
            <person name="Lang B.F."/>
            <person name="Burger G."/>
        </authorList>
    </citation>
    <scope>NUCLEOTIDE SEQUENCE [LARGE SCALE GENOMIC DNA]</scope>
    <source>
        <strain evidence="1 2">IS7</strain>
    </source>
</reference>
<dbReference type="InterPro" id="IPR018824">
    <property type="entry name" value="Conidiation-specific_6"/>
</dbReference>
<dbReference type="PANTHER" id="PTHR36576:SF1">
    <property type="entry name" value="UPF0654 PROTEIN C11D3.01C-RELATED"/>
    <property type="match status" value="1"/>
</dbReference>
<sequence length="125" mass="13594">MLRDHKGLSSTLSVSNRPVRNQAKTLLLPQTITIGSFTQQNITNMASEAQVIGGHKANLHNPNTSAEAKEHSKEVLKEDFNVIVDGNKTKDLSHVEAGLKGAMHNENLPVESQFAAAEKLGEIKK</sequence>
<dbReference type="EMBL" id="JBAWTH010000069">
    <property type="protein sequence ID" value="KAL2280176.1"/>
    <property type="molecule type" value="Genomic_DNA"/>
</dbReference>
<name>A0ABR4ECK1_9PEZI</name>
<organism evidence="1 2">
    <name type="scientific">Diaporthe vaccinii</name>
    <dbReference type="NCBI Taxonomy" id="105482"/>
    <lineage>
        <taxon>Eukaryota</taxon>
        <taxon>Fungi</taxon>
        <taxon>Dikarya</taxon>
        <taxon>Ascomycota</taxon>
        <taxon>Pezizomycotina</taxon>
        <taxon>Sordariomycetes</taxon>
        <taxon>Sordariomycetidae</taxon>
        <taxon>Diaporthales</taxon>
        <taxon>Diaporthaceae</taxon>
        <taxon>Diaporthe</taxon>
        <taxon>Diaporthe eres species complex</taxon>
    </lineage>
</organism>
<keyword evidence="2" id="KW-1185">Reference proteome</keyword>
<protein>
    <submittedName>
        <fullName evidence="1">Uncharacterized protein</fullName>
    </submittedName>
</protein>